<name>A0ABS4AGG9_9PROT</name>
<reference evidence="1 2" key="1">
    <citation type="submission" date="2021-03" db="EMBL/GenBank/DDBJ databases">
        <authorList>
            <person name="So Y."/>
        </authorList>
    </citation>
    <scope>NUCLEOTIDE SEQUENCE [LARGE SCALE GENOMIC DNA]</scope>
    <source>
        <strain evidence="1 2">SSH11</strain>
    </source>
</reference>
<evidence type="ECO:0008006" key="3">
    <source>
        <dbReference type="Google" id="ProtNLM"/>
    </source>
</evidence>
<dbReference type="EMBL" id="JAGIZB010000014">
    <property type="protein sequence ID" value="MBP0446127.1"/>
    <property type="molecule type" value="Genomic_DNA"/>
</dbReference>
<sequence>MSERFDIYAPIHKGLRLGSARMLERLGRADWADPAERAAVLAELRDQLGLGREHIEHEEAELHDAVRGHAPTLAKALDHEHQEHLLAFERLEALIHDVETAPEARRARAGHALYLAFSIHFAEDMLHMAHEEHDAMPLLQDHYSDEALMAMDARIVQTIPPERMGDYLRLMIPAATPEGRAALLGAIRQGVPPEVFAGILDGIARPSLSPREWRLLEQDLVLPA</sequence>
<dbReference type="Gene3D" id="1.20.120.520">
    <property type="entry name" value="nmb1532 protein domain like"/>
    <property type="match status" value="1"/>
</dbReference>
<dbReference type="RefSeq" id="WP_209380400.1">
    <property type="nucleotide sequence ID" value="NZ_JAGIZB010000014.1"/>
</dbReference>
<dbReference type="Proteomes" id="UP000681594">
    <property type="component" value="Unassembled WGS sequence"/>
</dbReference>
<accession>A0ABS4AGG9</accession>
<protein>
    <recommendedName>
        <fullName evidence="3">Hemerythrin-like domain-containing protein</fullName>
    </recommendedName>
</protein>
<evidence type="ECO:0000313" key="1">
    <source>
        <dbReference type="EMBL" id="MBP0446127.1"/>
    </source>
</evidence>
<organism evidence="1 2">
    <name type="scientific">Pararoseomonas baculiformis</name>
    <dbReference type="NCBI Taxonomy" id="2820812"/>
    <lineage>
        <taxon>Bacteria</taxon>
        <taxon>Pseudomonadati</taxon>
        <taxon>Pseudomonadota</taxon>
        <taxon>Alphaproteobacteria</taxon>
        <taxon>Acetobacterales</taxon>
        <taxon>Acetobacteraceae</taxon>
        <taxon>Pararoseomonas</taxon>
    </lineage>
</organism>
<keyword evidence="2" id="KW-1185">Reference proteome</keyword>
<evidence type="ECO:0000313" key="2">
    <source>
        <dbReference type="Proteomes" id="UP000681594"/>
    </source>
</evidence>
<comment type="caution">
    <text evidence="1">The sequence shown here is derived from an EMBL/GenBank/DDBJ whole genome shotgun (WGS) entry which is preliminary data.</text>
</comment>
<proteinExistence type="predicted"/>
<gene>
    <name evidence="1" type="ORF">J8J14_15235</name>
</gene>